<accession>A0AAD5XJF5</accession>
<feature type="region of interest" description="Disordered" evidence="2">
    <location>
        <begin position="58"/>
        <end position="89"/>
    </location>
</feature>
<feature type="region of interest" description="Disordered" evidence="2">
    <location>
        <begin position="1"/>
        <end position="36"/>
    </location>
</feature>
<feature type="coiled-coil region" evidence="1">
    <location>
        <begin position="356"/>
        <end position="395"/>
    </location>
</feature>
<dbReference type="Proteomes" id="UP001212152">
    <property type="component" value="Unassembled WGS sequence"/>
</dbReference>
<protein>
    <submittedName>
        <fullName evidence="3">Uncharacterized protein</fullName>
    </submittedName>
</protein>
<reference evidence="3" key="1">
    <citation type="submission" date="2020-05" db="EMBL/GenBank/DDBJ databases">
        <title>Phylogenomic resolution of chytrid fungi.</title>
        <authorList>
            <person name="Stajich J.E."/>
            <person name="Amses K."/>
            <person name="Simmons R."/>
            <person name="Seto K."/>
            <person name="Myers J."/>
            <person name="Bonds A."/>
            <person name="Quandt C.A."/>
            <person name="Barry K."/>
            <person name="Liu P."/>
            <person name="Grigoriev I."/>
            <person name="Longcore J.E."/>
            <person name="James T.Y."/>
        </authorList>
    </citation>
    <scope>NUCLEOTIDE SEQUENCE</scope>
    <source>
        <strain evidence="3">JEL0379</strain>
    </source>
</reference>
<evidence type="ECO:0000313" key="3">
    <source>
        <dbReference type="EMBL" id="KAJ3169736.1"/>
    </source>
</evidence>
<proteinExistence type="predicted"/>
<feature type="compositionally biased region" description="Basic and acidic residues" evidence="2">
    <location>
        <begin position="1"/>
        <end position="10"/>
    </location>
</feature>
<comment type="caution">
    <text evidence="3">The sequence shown here is derived from an EMBL/GenBank/DDBJ whole genome shotgun (WGS) entry which is preliminary data.</text>
</comment>
<organism evidence="3 4">
    <name type="scientific">Geranomyces variabilis</name>
    <dbReference type="NCBI Taxonomy" id="109894"/>
    <lineage>
        <taxon>Eukaryota</taxon>
        <taxon>Fungi</taxon>
        <taxon>Fungi incertae sedis</taxon>
        <taxon>Chytridiomycota</taxon>
        <taxon>Chytridiomycota incertae sedis</taxon>
        <taxon>Chytridiomycetes</taxon>
        <taxon>Spizellomycetales</taxon>
        <taxon>Powellomycetaceae</taxon>
        <taxon>Geranomyces</taxon>
    </lineage>
</organism>
<dbReference type="EMBL" id="JADGJQ010000103">
    <property type="protein sequence ID" value="KAJ3169736.1"/>
    <property type="molecule type" value="Genomic_DNA"/>
</dbReference>
<sequence length="395" mass="45033">MAEVSLDKLAHQNSPHQKKRARRYQGPLIPVTSPTKPVPVEQAAALASFDDFSDLDEAPSGWRSNGPIRPLPPPRAIGGGGFDSSSRLPQRVKSSASLMDVQLPPAVKKQEKLLPFSETTVLPWVRSIKTYSKKVLANIRFLRDSTRDPEQMKKWMHTPCVVCSYPARQAYSIAGETFLVASCPLPAHCAYLFSLNLPDEDIVIKWGRTHRMHERADEHRRKFDTIRHAEVKFHKAIWVDPMHEKWAFTTCGSETLRGGRLRHSQPYNELAAIPPKQLDTVLKLYDSWQAQFGGGYESLVTRNQALKGQLIAKQNEADLLLRARELEIDFLRREAEQSAELSAAKLCYQEQEINFLKELNAEKLRAREQEVEFLRREAKQTAELYQLRLEAATKK</sequence>
<evidence type="ECO:0000313" key="4">
    <source>
        <dbReference type="Proteomes" id="UP001212152"/>
    </source>
</evidence>
<gene>
    <name evidence="3" type="ORF">HDU87_000529</name>
</gene>
<evidence type="ECO:0000256" key="2">
    <source>
        <dbReference type="SAM" id="MobiDB-lite"/>
    </source>
</evidence>
<dbReference type="AlphaFoldDB" id="A0AAD5XJF5"/>
<evidence type="ECO:0000256" key="1">
    <source>
        <dbReference type="SAM" id="Coils"/>
    </source>
</evidence>
<name>A0AAD5XJF5_9FUNG</name>
<keyword evidence="1" id="KW-0175">Coiled coil</keyword>
<keyword evidence="4" id="KW-1185">Reference proteome</keyword>